<feature type="region of interest" description="Disordered" evidence="1">
    <location>
        <begin position="125"/>
        <end position="154"/>
    </location>
</feature>
<keyword evidence="3" id="KW-1185">Reference proteome</keyword>
<comment type="caution">
    <text evidence="2">The sequence shown here is derived from an EMBL/GenBank/DDBJ whole genome shotgun (WGS) entry which is preliminary data.</text>
</comment>
<reference evidence="3" key="1">
    <citation type="submission" date="2024-07" db="EMBL/GenBank/DDBJ databases">
        <title>Two chromosome-level genome assemblies of Korean endemic species Abeliophyllum distichum and Forsythia ovata (Oleaceae).</title>
        <authorList>
            <person name="Jang H."/>
        </authorList>
    </citation>
    <scope>NUCLEOTIDE SEQUENCE [LARGE SCALE GENOMIC DNA]</scope>
</reference>
<dbReference type="Proteomes" id="UP001604277">
    <property type="component" value="Unassembled WGS sequence"/>
</dbReference>
<sequence>MAILELSESVKTTTSNTHHSRAASTVRRRSSAVVVLESESNSLEVENDSDGDVNNNSGMGNLCGGVVELVWEKPSESGTEGLTEAGKKAKKAVESAVDDAVKKHKNKGKINPDYYNNVIALREMNSNRGEGGSSSATRSGKNGSVFPKEKEHVSTMVGKKIAEVAKKAVESAIDAVNKHNKKGKISPDN</sequence>
<dbReference type="EMBL" id="JBFOLJ010000017">
    <property type="protein sequence ID" value="KAL2467786.1"/>
    <property type="molecule type" value="Genomic_DNA"/>
</dbReference>
<gene>
    <name evidence="2" type="ORF">Fot_51311</name>
</gene>
<evidence type="ECO:0000313" key="3">
    <source>
        <dbReference type="Proteomes" id="UP001604277"/>
    </source>
</evidence>
<protein>
    <submittedName>
        <fullName evidence="2">O-acyltransferase</fullName>
    </submittedName>
</protein>
<feature type="compositionally biased region" description="Polar residues" evidence="1">
    <location>
        <begin position="125"/>
        <end position="142"/>
    </location>
</feature>
<evidence type="ECO:0000256" key="1">
    <source>
        <dbReference type="SAM" id="MobiDB-lite"/>
    </source>
</evidence>
<evidence type="ECO:0000313" key="2">
    <source>
        <dbReference type="EMBL" id="KAL2467786.1"/>
    </source>
</evidence>
<feature type="compositionally biased region" description="Basic residues" evidence="1">
    <location>
        <begin position="18"/>
        <end position="29"/>
    </location>
</feature>
<organism evidence="2 3">
    <name type="scientific">Forsythia ovata</name>
    <dbReference type="NCBI Taxonomy" id="205694"/>
    <lineage>
        <taxon>Eukaryota</taxon>
        <taxon>Viridiplantae</taxon>
        <taxon>Streptophyta</taxon>
        <taxon>Embryophyta</taxon>
        <taxon>Tracheophyta</taxon>
        <taxon>Spermatophyta</taxon>
        <taxon>Magnoliopsida</taxon>
        <taxon>eudicotyledons</taxon>
        <taxon>Gunneridae</taxon>
        <taxon>Pentapetalae</taxon>
        <taxon>asterids</taxon>
        <taxon>lamiids</taxon>
        <taxon>Lamiales</taxon>
        <taxon>Oleaceae</taxon>
        <taxon>Forsythieae</taxon>
        <taxon>Forsythia</taxon>
    </lineage>
</organism>
<feature type="region of interest" description="Disordered" evidence="1">
    <location>
        <begin position="1"/>
        <end position="29"/>
    </location>
</feature>
<accession>A0ABD1PZ48</accession>
<name>A0ABD1PZ48_9LAMI</name>
<dbReference type="AlphaFoldDB" id="A0ABD1PZ48"/>
<proteinExistence type="predicted"/>